<sequence length="905" mass="103140">MNILKSCCLFLLHVLTLNLKAQISSPGDTASINKYIIPSSLMELDATRIGIVEDNRVQNQKGISLKEGSKSYIEAPDARPDITINLQDVKSGRYRMHTVAYTNAYGAELMKKAKGKYESLFMKIQIDDQRPTKRVVYVPWDRPRQETGKFDIDKNKTMKIWLPKGVIFDRVELSTYTPPKVPSQAVNYSPKVVPLNTRPRLWVNSESLPIVKSRLEKGENKAYWEKVKNSALRPFEFKFDPKEEVAFNEELEKAAELKAFYYLMTGDKKIGRDAIGLIKDYISHVEFGNILDITREIGRTIYISSEVYDWCYDIVTPEEKKIIVSNLMRLADDMEIGWPPFLQSVVNGHGNEAQVNRDLLSMSIAIYDENPQPYQYVSYALLENLVPMRKFEYQSPRHNQGVNYGSYRFTWDMHAAWLFYRMTGKPVFDDNIKNVPKFWQYMRLPDGEMFRDGDGFGSAAPGKSYYWKSPLCMFLSYNYSGDPKIKGEFERQGGVLDNSVLYLLLNDPAIKADKDLNSLPLTMDFGPVLGSMVARTGWNMGNTSNDVVAEIKGGGYHFGNHQHADAGAMQLYYRGLQFGDIGVYKFYGTPYDYNVSKRSVAHSMMLALDPKEKFDRTDGNDGGARFIQIHPKTPQEVTGNPVFNYGEIIAKDYGPSLQKPFYSYFSADLTKAYSKKLESYKRSFCFLNLERADIPAMIVVYDNMVTSDATFKKYWQINAFEVPEIKSDEIVLHSQKGELTGNTYVNMLLPNASDRNIVVKGGKDANEVFGKKYTAPIVNRESSANRIMISPKKDQKKDQFLTVFQVTADSIKPMPLKHYDTGRVSVIVADKYVVCINKDDQFISESFQIDIPEKKNYKIVLTGLRSGKWGVMNSKGKLIASIEVKENKNCGFFEAIQGKYIIKPI</sequence>
<protein>
    <submittedName>
        <fullName evidence="2">Heparinase II/III family protein</fullName>
    </submittedName>
</protein>
<gene>
    <name evidence="2" type="ordered locus">Pedsa_0684</name>
</gene>
<dbReference type="Proteomes" id="UP000000310">
    <property type="component" value="Chromosome"/>
</dbReference>
<dbReference type="AlphaFoldDB" id="F0S8H6"/>
<dbReference type="Gene3D" id="2.70.98.70">
    <property type="match status" value="1"/>
</dbReference>
<organism evidence="2 3">
    <name type="scientific">Pseudopedobacter saltans (strain ATCC 51119 / DSM 12145 / JCM 21818 / CCUG 39354 / LMG 10337 / NBRC 100064 / NCIMB 13643)</name>
    <name type="common">Pedobacter saltans</name>
    <dbReference type="NCBI Taxonomy" id="762903"/>
    <lineage>
        <taxon>Bacteria</taxon>
        <taxon>Pseudomonadati</taxon>
        <taxon>Bacteroidota</taxon>
        <taxon>Sphingobacteriia</taxon>
        <taxon>Sphingobacteriales</taxon>
        <taxon>Sphingobacteriaceae</taxon>
        <taxon>Pseudopedobacter</taxon>
    </lineage>
</organism>
<dbReference type="OrthoDB" id="9147455at2"/>
<keyword evidence="1" id="KW-0732">Signal</keyword>
<evidence type="ECO:0000313" key="3">
    <source>
        <dbReference type="Proteomes" id="UP000000310"/>
    </source>
</evidence>
<name>F0S8H6_PSESL</name>
<dbReference type="STRING" id="762903.Pedsa_0684"/>
<reference evidence="3" key="2">
    <citation type="submission" date="2011-02" db="EMBL/GenBank/DDBJ databases">
        <title>The complete genome of Pedobacter saltans DSM 12145.</title>
        <authorList>
            <consortium name="US DOE Joint Genome Institute (JGI-PGF)"/>
            <person name="Lucas S."/>
            <person name="Copeland A."/>
            <person name="Lapidus A."/>
            <person name="Bruce D."/>
            <person name="Goodwin L."/>
            <person name="Pitluck S."/>
            <person name="Kyrpides N."/>
            <person name="Mavromatis K."/>
            <person name="Pagani I."/>
            <person name="Ivanova N."/>
            <person name="Ovchinnikova G."/>
            <person name="Lu M."/>
            <person name="Detter J.C."/>
            <person name="Han C."/>
            <person name="Land M."/>
            <person name="Hauser L."/>
            <person name="Markowitz V."/>
            <person name="Cheng J.-F."/>
            <person name="Hugenholtz P."/>
            <person name="Woyke T."/>
            <person name="Wu D."/>
            <person name="Tindall B."/>
            <person name="Pomrenke H.G."/>
            <person name="Brambilla E."/>
            <person name="Klenk H.-P."/>
            <person name="Eisen J.A."/>
        </authorList>
    </citation>
    <scope>NUCLEOTIDE SEQUENCE [LARGE SCALE GENOMIC DNA]</scope>
    <source>
        <strain evidence="3">ATCC 51119 / DSM 12145 / JCM 21818 / LMG 10337 / NBRC 100064 / NCIMB 13643</strain>
    </source>
</reference>
<dbReference type="eggNOG" id="COG5652">
    <property type="taxonomic scope" value="Bacteria"/>
</dbReference>
<dbReference type="SUPFAM" id="SSF48230">
    <property type="entry name" value="Chondroitin AC/alginate lyase"/>
    <property type="match status" value="1"/>
</dbReference>
<dbReference type="HOGENOM" id="CLU_321002_0_0_10"/>
<feature type="chain" id="PRO_5003258250" evidence="1">
    <location>
        <begin position="22"/>
        <end position="905"/>
    </location>
</feature>
<dbReference type="Gene3D" id="1.50.10.100">
    <property type="entry name" value="Chondroitin AC/alginate lyase"/>
    <property type="match status" value="1"/>
</dbReference>
<feature type="signal peptide" evidence="1">
    <location>
        <begin position="1"/>
        <end position="21"/>
    </location>
</feature>
<proteinExistence type="predicted"/>
<keyword evidence="3" id="KW-1185">Reference proteome</keyword>
<dbReference type="Gene3D" id="2.60.40.2750">
    <property type="match status" value="1"/>
</dbReference>
<dbReference type="EMBL" id="CP002545">
    <property type="protein sequence ID" value="ADY51260.1"/>
    <property type="molecule type" value="Genomic_DNA"/>
</dbReference>
<dbReference type="KEGG" id="psn:Pedsa_0684"/>
<dbReference type="InterPro" id="IPR008929">
    <property type="entry name" value="Chondroitin_lyas"/>
</dbReference>
<evidence type="ECO:0000313" key="2">
    <source>
        <dbReference type="EMBL" id="ADY51260.1"/>
    </source>
</evidence>
<reference evidence="2 3" key="1">
    <citation type="journal article" date="2011" name="Stand. Genomic Sci.">
        <title>Complete genome sequence of the gliding, heparinolytic Pedobacter saltans type strain (113).</title>
        <authorList>
            <person name="Liolios K."/>
            <person name="Sikorski J."/>
            <person name="Lu M."/>
            <person name="Nolan M."/>
            <person name="Lapidus A."/>
            <person name="Lucas S."/>
            <person name="Hammon N."/>
            <person name="Deshpande S."/>
            <person name="Cheng J.F."/>
            <person name="Tapia R."/>
            <person name="Han C."/>
            <person name="Goodwin L."/>
            <person name="Pitluck S."/>
            <person name="Huntemann M."/>
            <person name="Ivanova N."/>
            <person name="Pagani I."/>
            <person name="Mavromatis K."/>
            <person name="Ovchinikova G."/>
            <person name="Pati A."/>
            <person name="Chen A."/>
            <person name="Palaniappan K."/>
            <person name="Land M."/>
            <person name="Hauser L."/>
            <person name="Brambilla E.M."/>
            <person name="Kotsyurbenko O."/>
            <person name="Rohde M."/>
            <person name="Tindall B.J."/>
            <person name="Abt B."/>
            <person name="Goker M."/>
            <person name="Detter J.C."/>
            <person name="Woyke T."/>
            <person name="Bristow J."/>
            <person name="Eisen J.A."/>
            <person name="Markowitz V."/>
            <person name="Hugenholtz P."/>
            <person name="Klenk H.P."/>
            <person name="Kyrpides N.C."/>
        </authorList>
    </citation>
    <scope>NUCLEOTIDE SEQUENCE [LARGE SCALE GENOMIC DNA]</scope>
    <source>
        <strain evidence="3">ATCC 51119 / DSM 12145 / JCM 21818 / LMG 10337 / NBRC 100064 / NCIMB 13643</strain>
    </source>
</reference>
<accession>F0S8H6</accession>
<evidence type="ECO:0000256" key="1">
    <source>
        <dbReference type="SAM" id="SignalP"/>
    </source>
</evidence>
<dbReference type="RefSeq" id="WP_013631761.1">
    <property type="nucleotide sequence ID" value="NC_015177.1"/>
</dbReference>